<sequence>MEFWAPLRKLDGTRIPVTVKWLVKEIPDALFSRPLPRGSPKIAEAYLRVATGREAVESRLGHEVLHGDKDLLVQWRSADSLVYDILHPRKVVEAAQAEELEFVRLNLAHTASDAWAPFSPGVAKNTAPPQERSAVDLNRDGQNARGESFRLSSKGLIAGLDKRVFLGGRRRISVG</sequence>
<name>A0A1Y1HRE4_KLENI</name>
<gene>
    <name evidence="1" type="ORF">KFL_000330075</name>
</gene>
<evidence type="ECO:0000313" key="1">
    <source>
        <dbReference type="EMBL" id="GAQ79561.1"/>
    </source>
</evidence>
<dbReference type="AlphaFoldDB" id="A0A1Y1HRE4"/>
<evidence type="ECO:0000313" key="2">
    <source>
        <dbReference type="Proteomes" id="UP000054558"/>
    </source>
</evidence>
<proteinExistence type="predicted"/>
<dbReference type="EMBL" id="DF236982">
    <property type="protein sequence ID" value="GAQ79561.1"/>
    <property type="molecule type" value="Genomic_DNA"/>
</dbReference>
<organism evidence="1 2">
    <name type="scientific">Klebsormidium nitens</name>
    <name type="common">Green alga</name>
    <name type="synonym">Ulothrix nitens</name>
    <dbReference type="NCBI Taxonomy" id="105231"/>
    <lineage>
        <taxon>Eukaryota</taxon>
        <taxon>Viridiplantae</taxon>
        <taxon>Streptophyta</taxon>
        <taxon>Klebsormidiophyceae</taxon>
        <taxon>Klebsormidiales</taxon>
        <taxon>Klebsormidiaceae</taxon>
        <taxon>Klebsormidium</taxon>
    </lineage>
</organism>
<accession>A0A1Y1HRE4</accession>
<dbReference type="Proteomes" id="UP000054558">
    <property type="component" value="Unassembled WGS sequence"/>
</dbReference>
<keyword evidence="2" id="KW-1185">Reference proteome</keyword>
<protein>
    <submittedName>
        <fullName evidence="1">Uncharacterized protein</fullName>
    </submittedName>
</protein>
<reference evidence="1 2" key="1">
    <citation type="journal article" date="2014" name="Nat. Commun.">
        <title>Klebsormidium flaccidum genome reveals primary factors for plant terrestrial adaptation.</title>
        <authorList>
            <person name="Hori K."/>
            <person name="Maruyama F."/>
            <person name="Fujisawa T."/>
            <person name="Togashi T."/>
            <person name="Yamamoto N."/>
            <person name="Seo M."/>
            <person name="Sato S."/>
            <person name="Yamada T."/>
            <person name="Mori H."/>
            <person name="Tajima N."/>
            <person name="Moriyama T."/>
            <person name="Ikeuchi M."/>
            <person name="Watanabe M."/>
            <person name="Wada H."/>
            <person name="Kobayashi K."/>
            <person name="Saito M."/>
            <person name="Masuda T."/>
            <person name="Sasaki-Sekimoto Y."/>
            <person name="Mashiguchi K."/>
            <person name="Awai K."/>
            <person name="Shimojima M."/>
            <person name="Masuda S."/>
            <person name="Iwai M."/>
            <person name="Nobusawa T."/>
            <person name="Narise T."/>
            <person name="Kondo S."/>
            <person name="Saito H."/>
            <person name="Sato R."/>
            <person name="Murakawa M."/>
            <person name="Ihara Y."/>
            <person name="Oshima-Yamada Y."/>
            <person name="Ohtaka K."/>
            <person name="Satoh M."/>
            <person name="Sonobe K."/>
            <person name="Ishii M."/>
            <person name="Ohtani R."/>
            <person name="Kanamori-Sato M."/>
            <person name="Honoki R."/>
            <person name="Miyazaki D."/>
            <person name="Mochizuki H."/>
            <person name="Umetsu J."/>
            <person name="Higashi K."/>
            <person name="Shibata D."/>
            <person name="Kamiya Y."/>
            <person name="Sato N."/>
            <person name="Nakamura Y."/>
            <person name="Tabata S."/>
            <person name="Ida S."/>
            <person name="Kurokawa K."/>
            <person name="Ohta H."/>
        </authorList>
    </citation>
    <scope>NUCLEOTIDE SEQUENCE [LARGE SCALE GENOMIC DNA]</scope>
    <source>
        <strain evidence="1 2">NIES-2285</strain>
    </source>
</reference>